<dbReference type="HOGENOM" id="CLU_121823_3_1_12"/>
<accession>F5YL64</accession>
<dbReference type="InterPro" id="IPR011067">
    <property type="entry name" value="Plasmid_toxin/cell-grow_inhib"/>
</dbReference>
<dbReference type="GO" id="GO:0004521">
    <property type="term" value="F:RNA endonuclease activity"/>
    <property type="evidence" value="ECO:0007669"/>
    <property type="project" value="TreeGrafter"/>
</dbReference>
<dbReference type="RefSeq" id="WP_015708276.1">
    <property type="nucleotide sequence ID" value="NC_015578.1"/>
</dbReference>
<gene>
    <name evidence="1" type="ordered locus">TREPR_1863</name>
</gene>
<keyword evidence="2" id="KW-1185">Reference proteome</keyword>
<reference evidence="2" key="1">
    <citation type="submission" date="2009-12" db="EMBL/GenBank/DDBJ databases">
        <title>Complete sequence of Treponema primitia strain ZAS-2.</title>
        <authorList>
            <person name="Tetu S.G."/>
            <person name="Matson E."/>
            <person name="Ren Q."/>
            <person name="Seshadri R."/>
            <person name="Elbourne L."/>
            <person name="Hassan K.A."/>
            <person name="Durkin A."/>
            <person name="Radune D."/>
            <person name="Mohamoud Y."/>
            <person name="Shay R."/>
            <person name="Jin S."/>
            <person name="Zhang X."/>
            <person name="Lucey K."/>
            <person name="Ballor N.R."/>
            <person name="Ottesen E."/>
            <person name="Rosenthal R."/>
            <person name="Allen A."/>
            <person name="Leadbetter J.R."/>
            <person name="Paulsen I.T."/>
        </authorList>
    </citation>
    <scope>NUCLEOTIDE SEQUENCE [LARGE SCALE GENOMIC DNA]</scope>
    <source>
        <strain evidence="2">ATCC BAA-887 / DSM 12427 / ZAS-2</strain>
    </source>
</reference>
<dbReference type="KEGG" id="tpi:TREPR_1863"/>
<proteinExistence type="predicted"/>
<dbReference type="Pfam" id="PF02452">
    <property type="entry name" value="PemK_toxin"/>
    <property type="match status" value="1"/>
</dbReference>
<dbReference type="PANTHER" id="PTHR33988">
    <property type="entry name" value="ENDORIBONUCLEASE MAZF-RELATED"/>
    <property type="match status" value="1"/>
</dbReference>
<dbReference type="STRING" id="545694.TREPR_1863"/>
<sequence length="113" mass="12978">MKRGEIWTLRDEEYASKARPVIIVQSDPGEFFNSVILCLFTTFESSHIPTRVHIIPDKTNGLQKDSFVMTEKLITIDKKELGEKIGVLTDEQMRQISRGLAKLLEIRKEDISD</sequence>
<dbReference type="SUPFAM" id="SSF50118">
    <property type="entry name" value="Cell growth inhibitor/plasmid maintenance toxic component"/>
    <property type="match status" value="1"/>
</dbReference>
<dbReference type="Gene3D" id="2.30.30.110">
    <property type="match status" value="1"/>
</dbReference>
<name>F5YL64_TREPZ</name>
<organism evidence="1 2">
    <name type="scientific">Treponema primitia (strain ATCC BAA-887 / DSM 12427 / ZAS-2)</name>
    <dbReference type="NCBI Taxonomy" id="545694"/>
    <lineage>
        <taxon>Bacteria</taxon>
        <taxon>Pseudomonadati</taxon>
        <taxon>Spirochaetota</taxon>
        <taxon>Spirochaetia</taxon>
        <taxon>Spirochaetales</taxon>
        <taxon>Treponemataceae</taxon>
        <taxon>Treponema</taxon>
    </lineage>
</organism>
<dbReference type="GO" id="GO:0006402">
    <property type="term" value="P:mRNA catabolic process"/>
    <property type="evidence" value="ECO:0007669"/>
    <property type="project" value="TreeGrafter"/>
</dbReference>
<dbReference type="OrthoDB" id="9808744at2"/>
<dbReference type="GO" id="GO:0003677">
    <property type="term" value="F:DNA binding"/>
    <property type="evidence" value="ECO:0007669"/>
    <property type="project" value="InterPro"/>
</dbReference>
<dbReference type="EMBL" id="CP001843">
    <property type="protein sequence ID" value="AEF85741.1"/>
    <property type="molecule type" value="Genomic_DNA"/>
</dbReference>
<protein>
    <submittedName>
        <fullName evidence="1">Transcriptional modulator of MazE/toxin, MazF</fullName>
    </submittedName>
</protein>
<dbReference type="AlphaFoldDB" id="F5YL64"/>
<evidence type="ECO:0000313" key="1">
    <source>
        <dbReference type="EMBL" id="AEF85741.1"/>
    </source>
</evidence>
<dbReference type="InterPro" id="IPR003477">
    <property type="entry name" value="PemK-like"/>
</dbReference>
<dbReference type="eggNOG" id="COG2337">
    <property type="taxonomic scope" value="Bacteria"/>
</dbReference>
<evidence type="ECO:0000313" key="2">
    <source>
        <dbReference type="Proteomes" id="UP000009223"/>
    </source>
</evidence>
<dbReference type="GO" id="GO:0016075">
    <property type="term" value="P:rRNA catabolic process"/>
    <property type="evidence" value="ECO:0007669"/>
    <property type="project" value="TreeGrafter"/>
</dbReference>
<dbReference type="Proteomes" id="UP000009223">
    <property type="component" value="Chromosome"/>
</dbReference>
<reference evidence="1 2" key="2">
    <citation type="journal article" date="2011" name="ISME J.">
        <title>RNA-seq reveals cooperative metabolic interactions between two termite-gut spirochete species in co-culture.</title>
        <authorList>
            <person name="Rosenthal A.Z."/>
            <person name="Matson E.G."/>
            <person name="Eldar A."/>
            <person name="Leadbetter J.R."/>
        </authorList>
    </citation>
    <scope>NUCLEOTIDE SEQUENCE [LARGE SCALE GENOMIC DNA]</scope>
    <source>
        <strain evidence="2">ATCC BAA-887 / DSM 12427 / ZAS-2</strain>
    </source>
</reference>